<dbReference type="HOGENOM" id="CLU_074345_0_0_11"/>
<evidence type="ECO:0000259" key="4">
    <source>
        <dbReference type="Pfam" id="PF13354"/>
    </source>
</evidence>
<evidence type="ECO:0000256" key="3">
    <source>
        <dbReference type="SAM" id="SignalP"/>
    </source>
</evidence>
<evidence type="ECO:0000313" key="6">
    <source>
        <dbReference type="Proteomes" id="UP000004816"/>
    </source>
</evidence>
<dbReference type="eggNOG" id="COG2367">
    <property type="taxonomic scope" value="Bacteria"/>
</dbReference>
<evidence type="ECO:0000313" key="5">
    <source>
        <dbReference type="EMBL" id="EFV14480.2"/>
    </source>
</evidence>
<dbReference type="STRING" id="679197.HMPREF9336_00670"/>
<keyword evidence="6" id="KW-1185">Reference proteome</keyword>
<evidence type="ECO:0000256" key="2">
    <source>
        <dbReference type="ARBA" id="ARBA00030171"/>
    </source>
</evidence>
<dbReference type="InterPro" id="IPR045155">
    <property type="entry name" value="Beta-lactam_cat"/>
</dbReference>
<dbReference type="Pfam" id="PF13354">
    <property type="entry name" value="Beta-lactamase2"/>
    <property type="match status" value="1"/>
</dbReference>
<dbReference type="SUPFAM" id="SSF56601">
    <property type="entry name" value="beta-lactamase/transpeptidase-like"/>
    <property type="match status" value="1"/>
</dbReference>
<sequence length="303" mass="32135">MLGRKSVRQLLRACATAGCAALLAAPLAWAEPDEGEEAGARGSCSAASADGAGASDLDCDLQSRVAKANAYIATRPGVVSYVLRDRKTGATYHSQHASELIYTASTIKLLIATDLLVRQRAGQLTLTGPDKDLMHQMLNFSDNDAANSLWDKYNGPGGTTLLRVFQSYGFIDEINQHSPSASSMYWGNHKATADDLGRLMLYVLEQTDPADRAYLLGEMRGVASNQQWGVWGAGAAMSPGNKNGWCEEPTGWVANSVGFAGPDERYMLAIMNNLAGAGGQAEGWATDTQVASILLAGRADDIG</sequence>
<accession>E5XMF0</accession>
<dbReference type="InterPro" id="IPR012338">
    <property type="entry name" value="Beta-lactam/transpept-like"/>
</dbReference>
<dbReference type="PANTHER" id="PTHR35333">
    <property type="entry name" value="BETA-LACTAMASE"/>
    <property type="match status" value="1"/>
</dbReference>
<dbReference type="EMBL" id="ACZI02000003">
    <property type="protein sequence ID" value="EFV14480.2"/>
    <property type="molecule type" value="Genomic_DNA"/>
</dbReference>
<dbReference type="AlphaFoldDB" id="E5XMF0"/>
<protein>
    <recommendedName>
        <fullName evidence="1">Beta-lactamase</fullName>
    </recommendedName>
    <alternativeName>
        <fullName evidence="2">Penicillinase</fullName>
    </alternativeName>
</protein>
<dbReference type="InterPro" id="IPR000871">
    <property type="entry name" value="Beta-lactam_class-A"/>
</dbReference>
<organism evidence="5 6">
    <name type="scientific">Segniliparus rugosus (strain ATCC BAA-974 / DSM 45345 / CCUG 50838 / CIP 108380 / JCM 13579 / CDC 945)</name>
    <dbReference type="NCBI Taxonomy" id="679197"/>
    <lineage>
        <taxon>Bacteria</taxon>
        <taxon>Bacillati</taxon>
        <taxon>Actinomycetota</taxon>
        <taxon>Actinomycetes</taxon>
        <taxon>Mycobacteriales</taxon>
        <taxon>Segniliparaceae</taxon>
        <taxon>Segniliparus</taxon>
    </lineage>
</organism>
<dbReference type="InterPro" id="IPR006311">
    <property type="entry name" value="TAT_signal"/>
</dbReference>
<dbReference type="Gene3D" id="3.40.710.10">
    <property type="entry name" value="DD-peptidase/beta-lactamase superfamily"/>
    <property type="match status" value="1"/>
</dbReference>
<feature type="signal peptide" evidence="3">
    <location>
        <begin position="1"/>
        <end position="30"/>
    </location>
</feature>
<dbReference type="GO" id="GO:0030655">
    <property type="term" value="P:beta-lactam antibiotic catabolic process"/>
    <property type="evidence" value="ECO:0007669"/>
    <property type="project" value="InterPro"/>
</dbReference>
<evidence type="ECO:0000256" key="1">
    <source>
        <dbReference type="ARBA" id="ARBA00018879"/>
    </source>
</evidence>
<dbReference type="PROSITE" id="PS51318">
    <property type="entry name" value="TAT"/>
    <property type="match status" value="1"/>
</dbReference>
<proteinExistence type="predicted"/>
<dbReference type="Proteomes" id="UP000004816">
    <property type="component" value="Unassembled WGS sequence"/>
</dbReference>
<gene>
    <name evidence="5" type="ORF">HMPREF9336_00670</name>
</gene>
<reference evidence="5 6" key="1">
    <citation type="journal article" date="2011" name="Stand. Genomic Sci.">
        <title>High quality draft genome sequence of Segniliparus rugosus CDC 945(T)= (ATCC BAA-974(T)).</title>
        <authorList>
            <person name="Earl A.M."/>
            <person name="Desjardins C.A."/>
            <person name="Fitzgerald M.G."/>
            <person name="Arachchi H.M."/>
            <person name="Zeng Q."/>
            <person name="Mehta T."/>
            <person name="Griggs A."/>
            <person name="Birren B.W."/>
            <person name="Toney N.C."/>
            <person name="Carr J."/>
            <person name="Posey J."/>
            <person name="Butler W.R."/>
        </authorList>
    </citation>
    <scope>NUCLEOTIDE SEQUENCE [LARGE SCALE GENOMIC DNA]</scope>
    <source>
        <strain evidence="6">ATCC BAA-974 / DSM 45345 / CCUG 50838 / CIP 108380 / JCM 13579 / CDC 945</strain>
    </source>
</reference>
<feature type="domain" description="Beta-lactamase class A catalytic" evidence="4">
    <location>
        <begin position="131"/>
        <end position="271"/>
    </location>
</feature>
<dbReference type="PANTHER" id="PTHR35333:SF3">
    <property type="entry name" value="BETA-LACTAMASE-TYPE TRANSPEPTIDASE FOLD CONTAINING PROTEIN"/>
    <property type="match status" value="1"/>
</dbReference>
<dbReference type="GO" id="GO:0046677">
    <property type="term" value="P:response to antibiotic"/>
    <property type="evidence" value="ECO:0007669"/>
    <property type="project" value="InterPro"/>
</dbReference>
<feature type="chain" id="PRO_5003200295" description="Beta-lactamase" evidence="3">
    <location>
        <begin position="31"/>
        <end position="303"/>
    </location>
</feature>
<dbReference type="GO" id="GO:0008800">
    <property type="term" value="F:beta-lactamase activity"/>
    <property type="evidence" value="ECO:0007669"/>
    <property type="project" value="InterPro"/>
</dbReference>
<comment type="caution">
    <text evidence="5">The sequence shown here is derived from an EMBL/GenBank/DDBJ whole genome shotgun (WGS) entry which is preliminary data.</text>
</comment>
<name>E5XMF0_SEGRC</name>
<keyword evidence="3" id="KW-0732">Signal</keyword>